<feature type="domain" description="NnrU" evidence="6">
    <location>
        <begin position="6"/>
        <end position="218"/>
    </location>
</feature>
<evidence type="ECO:0000256" key="5">
    <source>
        <dbReference type="SAM" id="Phobius"/>
    </source>
</evidence>
<organism evidence="7 8">
    <name type="scientific">Jannaschia rubra</name>
    <dbReference type="NCBI Taxonomy" id="282197"/>
    <lineage>
        <taxon>Bacteria</taxon>
        <taxon>Pseudomonadati</taxon>
        <taxon>Pseudomonadota</taxon>
        <taxon>Alphaproteobacteria</taxon>
        <taxon>Rhodobacterales</taxon>
        <taxon>Roseobacteraceae</taxon>
        <taxon>Jannaschia</taxon>
    </lineage>
</organism>
<feature type="transmembrane region" description="Helical" evidence="5">
    <location>
        <begin position="42"/>
        <end position="62"/>
    </location>
</feature>
<name>A0A0M6XXG2_9RHOB</name>
<keyword evidence="2 5" id="KW-0812">Transmembrane</keyword>
<accession>A0A0M6XXG2</accession>
<dbReference type="RefSeq" id="WP_055684128.1">
    <property type="nucleotide sequence ID" value="NZ_CXPG01000025.1"/>
</dbReference>
<dbReference type="EMBL" id="CXPG01000025">
    <property type="protein sequence ID" value="CTQ34765.1"/>
    <property type="molecule type" value="Genomic_DNA"/>
</dbReference>
<dbReference type="AlphaFoldDB" id="A0A0M6XXG2"/>
<evidence type="ECO:0000259" key="6">
    <source>
        <dbReference type="Pfam" id="PF07298"/>
    </source>
</evidence>
<keyword evidence="8" id="KW-1185">Reference proteome</keyword>
<keyword evidence="3 5" id="KW-1133">Transmembrane helix</keyword>
<dbReference type="InterPro" id="IPR009915">
    <property type="entry name" value="NnrU_dom"/>
</dbReference>
<dbReference type="STRING" id="282197.SAMN04488517_11176"/>
<evidence type="ECO:0000256" key="3">
    <source>
        <dbReference type="ARBA" id="ARBA00022989"/>
    </source>
</evidence>
<feature type="transmembrane region" description="Helical" evidence="5">
    <location>
        <begin position="192"/>
        <end position="214"/>
    </location>
</feature>
<keyword evidence="4 5" id="KW-0472">Membrane</keyword>
<evidence type="ECO:0000313" key="8">
    <source>
        <dbReference type="Proteomes" id="UP000048908"/>
    </source>
</evidence>
<proteinExistence type="predicted"/>
<sequence>MGWAELVAAFAAFFVSHSVPLRPPVRARLVGVLGRRGFTLAYSALSLAALVWLIVAAGRAPFVQVWPRLGWQPWVPLLAMAGACALLALAIGRPNSFSFGGPSTGFDPARPGVVRVVRHPLLVAMALWAGAHLVPNGDLAHVLLFGSFAGFALLGIRIVDRRRRRIMGPEVWDGLAAEVRAHPPRPASWGGAAVRLGAAAALYLVLIALHPAVIGVSPLP</sequence>
<evidence type="ECO:0000313" key="7">
    <source>
        <dbReference type="EMBL" id="CTQ34765.1"/>
    </source>
</evidence>
<feature type="transmembrane region" description="Helical" evidence="5">
    <location>
        <begin position="74"/>
        <end position="92"/>
    </location>
</feature>
<protein>
    <submittedName>
        <fullName evidence="7">Putative membrane protein</fullName>
    </submittedName>
</protein>
<reference evidence="7 8" key="1">
    <citation type="submission" date="2015-07" db="EMBL/GenBank/DDBJ databases">
        <authorList>
            <person name="Noorani M."/>
        </authorList>
    </citation>
    <scope>NUCLEOTIDE SEQUENCE [LARGE SCALE GENOMIC DNA]</scope>
    <source>
        <strain evidence="7 8">CECT 5088</strain>
    </source>
</reference>
<dbReference type="OrthoDB" id="7828645at2"/>
<dbReference type="Proteomes" id="UP000048908">
    <property type="component" value="Unassembled WGS sequence"/>
</dbReference>
<gene>
    <name evidence="7" type="ORF">JAN5088_03561</name>
</gene>
<evidence type="ECO:0000256" key="4">
    <source>
        <dbReference type="ARBA" id="ARBA00023136"/>
    </source>
</evidence>
<feature type="transmembrane region" description="Helical" evidence="5">
    <location>
        <begin position="139"/>
        <end position="159"/>
    </location>
</feature>
<evidence type="ECO:0000256" key="2">
    <source>
        <dbReference type="ARBA" id="ARBA00022692"/>
    </source>
</evidence>
<comment type="subcellular location">
    <subcellularLocation>
        <location evidence="1">Membrane</location>
        <topology evidence="1">Multi-pass membrane protein</topology>
    </subcellularLocation>
</comment>
<evidence type="ECO:0000256" key="1">
    <source>
        <dbReference type="ARBA" id="ARBA00004141"/>
    </source>
</evidence>
<dbReference type="Pfam" id="PF07298">
    <property type="entry name" value="NnrU"/>
    <property type="match status" value="1"/>
</dbReference>
<dbReference type="GO" id="GO:0016020">
    <property type="term" value="C:membrane"/>
    <property type="evidence" value="ECO:0007669"/>
    <property type="project" value="UniProtKB-SubCell"/>
</dbReference>